<dbReference type="EMBL" id="BOOK01000035">
    <property type="protein sequence ID" value="GII02898.1"/>
    <property type="molecule type" value="Genomic_DNA"/>
</dbReference>
<feature type="transmembrane region" description="Helical" evidence="2">
    <location>
        <begin position="45"/>
        <end position="64"/>
    </location>
</feature>
<evidence type="ECO:0000313" key="4">
    <source>
        <dbReference type="Proteomes" id="UP000634476"/>
    </source>
</evidence>
<accession>A0A8J3T257</accession>
<gene>
    <name evidence="3" type="ORF">Pta02_49060</name>
</gene>
<proteinExistence type="predicted"/>
<reference evidence="3" key="1">
    <citation type="submission" date="2021-01" db="EMBL/GenBank/DDBJ databases">
        <title>Whole genome shotgun sequence of Planobispora takensis NBRC 109077.</title>
        <authorList>
            <person name="Komaki H."/>
            <person name="Tamura T."/>
        </authorList>
    </citation>
    <scope>NUCLEOTIDE SEQUENCE</scope>
    <source>
        <strain evidence="3">NBRC 109077</strain>
    </source>
</reference>
<keyword evidence="2" id="KW-1133">Transmembrane helix</keyword>
<comment type="caution">
    <text evidence="3">The sequence shown here is derived from an EMBL/GenBank/DDBJ whole genome shotgun (WGS) entry which is preliminary data.</text>
</comment>
<evidence type="ECO:0008006" key="5">
    <source>
        <dbReference type="Google" id="ProtNLM"/>
    </source>
</evidence>
<keyword evidence="2" id="KW-0812">Transmembrane</keyword>
<evidence type="ECO:0000313" key="3">
    <source>
        <dbReference type="EMBL" id="GII02898.1"/>
    </source>
</evidence>
<dbReference type="InterPro" id="IPR019681">
    <property type="entry name" value="DUF2530"/>
</dbReference>
<evidence type="ECO:0000256" key="1">
    <source>
        <dbReference type="SAM" id="MobiDB-lite"/>
    </source>
</evidence>
<dbReference type="Pfam" id="PF10745">
    <property type="entry name" value="DUF2530"/>
    <property type="match status" value="1"/>
</dbReference>
<feature type="transmembrane region" description="Helical" evidence="2">
    <location>
        <begin position="20"/>
        <end position="39"/>
    </location>
</feature>
<evidence type="ECO:0000256" key="2">
    <source>
        <dbReference type="SAM" id="Phobius"/>
    </source>
</evidence>
<feature type="region of interest" description="Disordered" evidence="1">
    <location>
        <begin position="73"/>
        <end position="113"/>
    </location>
</feature>
<sequence length="113" mass="12394">MNEPPRRDLQPLKTNDTATILAGMGLWVVALVVLLVLQPGPDHRWWIWTCVSGLCGGLFGLWYIRRRDRRSPLPAAEEPVEPATAIPPAPHMPSPPTADRSGAVEGQERPLTG</sequence>
<dbReference type="Proteomes" id="UP000634476">
    <property type="component" value="Unassembled WGS sequence"/>
</dbReference>
<feature type="compositionally biased region" description="Low complexity" evidence="1">
    <location>
        <begin position="73"/>
        <end position="84"/>
    </location>
</feature>
<keyword evidence="4" id="KW-1185">Reference proteome</keyword>
<feature type="compositionally biased region" description="Pro residues" evidence="1">
    <location>
        <begin position="85"/>
        <end position="96"/>
    </location>
</feature>
<dbReference type="RefSeq" id="WP_239131196.1">
    <property type="nucleotide sequence ID" value="NZ_BOOK01000035.1"/>
</dbReference>
<name>A0A8J3T257_9ACTN</name>
<organism evidence="3 4">
    <name type="scientific">Planobispora takensis</name>
    <dbReference type="NCBI Taxonomy" id="1367882"/>
    <lineage>
        <taxon>Bacteria</taxon>
        <taxon>Bacillati</taxon>
        <taxon>Actinomycetota</taxon>
        <taxon>Actinomycetes</taxon>
        <taxon>Streptosporangiales</taxon>
        <taxon>Streptosporangiaceae</taxon>
        <taxon>Planobispora</taxon>
    </lineage>
</organism>
<protein>
    <recommendedName>
        <fullName evidence="5">DUF2530 domain-containing protein</fullName>
    </recommendedName>
</protein>
<keyword evidence="2" id="KW-0472">Membrane</keyword>
<dbReference type="AlphaFoldDB" id="A0A8J3T257"/>